<dbReference type="Pfam" id="PF05099">
    <property type="entry name" value="TerB"/>
    <property type="match status" value="1"/>
</dbReference>
<dbReference type="RefSeq" id="WP_126007510.1">
    <property type="nucleotide sequence ID" value="NZ_CP032509.1"/>
</dbReference>
<dbReference type="EMBL" id="CP032509">
    <property type="protein sequence ID" value="AZN70377.1"/>
    <property type="molecule type" value="Genomic_DNA"/>
</dbReference>
<dbReference type="OrthoDB" id="5402150at2"/>
<evidence type="ECO:0000313" key="2">
    <source>
        <dbReference type="EMBL" id="AZN70377.1"/>
    </source>
</evidence>
<reference evidence="2 3" key="1">
    <citation type="submission" date="2018-09" db="EMBL/GenBank/DDBJ databases">
        <title>Marinorhizobium profundi gen. nov., sp. nov., isolated from a deep-sea sediment sample from the New Britain Trench and proposal of Marinorhizobiaceae fam. nov. in the order Rhizobiales of the class Alphaproteobacteria.</title>
        <authorList>
            <person name="Cao J."/>
        </authorList>
    </citation>
    <scope>NUCLEOTIDE SEQUENCE [LARGE SCALE GENOMIC DNA]</scope>
    <source>
        <strain evidence="2 3">WS11</strain>
    </source>
</reference>
<dbReference type="Gene3D" id="1.10.3680.10">
    <property type="entry name" value="TerB-like"/>
    <property type="match status" value="1"/>
</dbReference>
<dbReference type="KEGG" id="abaw:D5400_02970"/>
<sequence>MLERLQKLFQSVTHSERASRQLTRDDPRVAAAALFFHVVDADGDVRPNERKKLRDVVAAAYDLKGSELDAVLKAGQKADDEAVDLYAFTSVLKRSLDEDQRINFIELLWEVVYADGERHELEENVVWRIAELLGVSTRQRVWARQRVEGEQD</sequence>
<dbReference type="AlphaFoldDB" id="A0A3Q8XNJ7"/>
<dbReference type="CDD" id="cd07313">
    <property type="entry name" value="terB_like_2"/>
    <property type="match status" value="1"/>
</dbReference>
<dbReference type="InterPro" id="IPR007791">
    <property type="entry name" value="DjlA_N"/>
</dbReference>
<evidence type="ECO:0000313" key="3">
    <source>
        <dbReference type="Proteomes" id="UP000268192"/>
    </source>
</evidence>
<proteinExistence type="predicted"/>
<name>A0A3Q8XNJ7_9HYPH</name>
<dbReference type="InterPro" id="IPR029024">
    <property type="entry name" value="TerB-like"/>
</dbReference>
<accession>A0A3Q8XNJ7</accession>
<organism evidence="2 3">
    <name type="scientific">Georhizobium profundi</name>
    <dbReference type="NCBI Taxonomy" id="2341112"/>
    <lineage>
        <taxon>Bacteria</taxon>
        <taxon>Pseudomonadati</taxon>
        <taxon>Pseudomonadota</taxon>
        <taxon>Alphaproteobacteria</taxon>
        <taxon>Hyphomicrobiales</taxon>
        <taxon>Rhizobiaceae</taxon>
        <taxon>Georhizobium</taxon>
    </lineage>
</organism>
<feature type="domain" description="Co-chaperone DjlA N-terminal" evidence="1">
    <location>
        <begin position="29"/>
        <end position="144"/>
    </location>
</feature>
<protein>
    <recommendedName>
        <fullName evidence="1">Co-chaperone DjlA N-terminal domain-containing protein</fullName>
    </recommendedName>
</protein>
<gene>
    <name evidence="2" type="ORF">D5400_02970</name>
</gene>
<evidence type="ECO:0000259" key="1">
    <source>
        <dbReference type="Pfam" id="PF05099"/>
    </source>
</evidence>
<keyword evidence="3" id="KW-1185">Reference proteome</keyword>
<dbReference type="SUPFAM" id="SSF158682">
    <property type="entry name" value="TerB-like"/>
    <property type="match status" value="1"/>
</dbReference>
<dbReference type="Proteomes" id="UP000268192">
    <property type="component" value="Chromosome"/>
</dbReference>